<comment type="similarity">
    <text evidence="7">Belongs to the AP2/ERF transcription factor family. ERF subfamily.</text>
</comment>
<keyword evidence="3" id="KW-0238">DNA-binding</keyword>
<dbReference type="GO" id="GO:0003677">
    <property type="term" value="F:DNA binding"/>
    <property type="evidence" value="ECO:0007669"/>
    <property type="project" value="UniProtKB-KW"/>
</dbReference>
<evidence type="ECO:0000256" key="8">
    <source>
        <dbReference type="SAM" id="MobiDB-lite"/>
    </source>
</evidence>
<keyword evidence="6" id="KW-0539">Nucleus</keyword>
<dbReference type="SUPFAM" id="SSF54171">
    <property type="entry name" value="DNA-binding domain"/>
    <property type="match status" value="1"/>
</dbReference>
<evidence type="ECO:0000313" key="10">
    <source>
        <dbReference type="EMBL" id="KAG6476736.1"/>
    </source>
</evidence>
<reference evidence="10 11" key="1">
    <citation type="submission" date="2020-08" db="EMBL/GenBank/DDBJ databases">
        <title>Plant Genome Project.</title>
        <authorList>
            <person name="Zhang R.-G."/>
        </authorList>
    </citation>
    <scope>NUCLEOTIDE SEQUENCE [LARGE SCALE GENOMIC DNA]</scope>
    <source>
        <tissue evidence="10">Rhizome</tissue>
    </source>
</reference>
<evidence type="ECO:0000259" key="9">
    <source>
        <dbReference type="PROSITE" id="PS51032"/>
    </source>
</evidence>
<keyword evidence="5" id="KW-0804">Transcription</keyword>
<keyword evidence="11" id="KW-1185">Reference proteome</keyword>
<evidence type="ECO:0000256" key="4">
    <source>
        <dbReference type="ARBA" id="ARBA00023159"/>
    </source>
</evidence>
<dbReference type="SMART" id="SM00380">
    <property type="entry name" value="AP2"/>
    <property type="match status" value="1"/>
</dbReference>
<accession>A0A8J5F264</accession>
<feature type="region of interest" description="Disordered" evidence="8">
    <location>
        <begin position="108"/>
        <end position="134"/>
    </location>
</feature>
<evidence type="ECO:0000256" key="3">
    <source>
        <dbReference type="ARBA" id="ARBA00023125"/>
    </source>
</evidence>
<evidence type="ECO:0000256" key="5">
    <source>
        <dbReference type="ARBA" id="ARBA00023163"/>
    </source>
</evidence>
<sequence length="318" mass="35544">MDRVGETSGERSGQAPAKYKGVRLRKWGKWVAEVRYPKSRKRLWLGSFQSPEMAARAYDAAMLCLRGRAEQHYFNFPDQLPDIEAPEGMSQPEIKEKAVRYAQEWGRLSQAPAPERSGGGEEAAKKDGGGEGNSGIHEVLPPDFIYGDPLVLDDAHWNVADQDYWRDDGGDIDGDILDSIPLLRDFKNVSVRDATIWRCRREKSLLLTKAKVHVKLLFAQAPSHKTEGSKLGQGARLFFSLASFLLALLTSPWSQLLRSAQIVPLTASHDLSRHEASRSTFAFRWFPSSRCSPPLGRNSSKRPDRAPRCLARSLSATL</sequence>
<keyword evidence="4" id="KW-0010">Activator</keyword>
<name>A0A8J5F264_ZINOF</name>
<dbReference type="InterPro" id="IPR051032">
    <property type="entry name" value="AP2/ERF_TF_ERF_subfamily"/>
</dbReference>
<keyword evidence="2" id="KW-0805">Transcription regulation</keyword>
<feature type="domain" description="AP2/ERF" evidence="9">
    <location>
        <begin position="18"/>
        <end position="77"/>
    </location>
</feature>
<proteinExistence type="inferred from homology"/>
<gene>
    <name evidence="10" type="ORF">ZIOFF_065983</name>
</gene>
<dbReference type="PRINTS" id="PR00367">
    <property type="entry name" value="ETHRSPELEMNT"/>
</dbReference>
<comment type="subcellular location">
    <subcellularLocation>
        <location evidence="1">Nucleus</location>
    </subcellularLocation>
</comment>
<feature type="compositionally biased region" description="Basic and acidic residues" evidence="8">
    <location>
        <begin position="118"/>
        <end position="129"/>
    </location>
</feature>
<evidence type="ECO:0000313" key="11">
    <source>
        <dbReference type="Proteomes" id="UP000734854"/>
    </source>
</evidence>
<dbReference type="GO" id="GO:0005634">
    <property type="term" value="C:nucleus"/>
    <property type="evidence" value="ECO:0007669"/>
    <property type="project" value="UniProtKB-SubCell"/>
</dbReference>
<dbReference type="EMBL" id="JACMSC010000018">
    <property type="protein sequence ID" value="KAG6476736.1"/>
    <property type="molecule type" value="Genomic_DNA"/>
</dbReference>
<dbReference type="Gene3D" id="3.30.730.10">
    <property type="entry name" value="AP2/ERF domain"/>
    <property type="match status" value="1"/>
</dbReference>
<dbReference type="GO" id="GO:0003700">
    <property type="term" value="F:DNA-binding transcription factor activity"/>
    <property type="evidence" value="ECO:0007669"/>
    <property type="project" value="InterPro"/>
</dbReference>
<dbReference type="Pfam" id="PF00847">
    <property type="entry name" value="AP2"/>
    <property type="match status" value="1"/>
</dbReference>
<organism evidence="10 11">
    <name type="scientific">Zingiber officinale</name>
    <name type="common">Ginger</name>
    <name type="synonym">Amomum zingiber</name>
    <dbReference type="NCBI Taxonomy" id="94328"/>
    <lineage>
        <taxon>Eukaryota</taxon>
        <taxon>Viridiplantae</taxon>
        <taxon>Streptophyta</taxon>
        <taxon>Embryophyta</taxon>
        <taxon>Tracheophyta</taxon>
        <taxon>Spermatophyta</taxon>
        <taxon>Magnoliopsida</taxon>
        <taxon>Liliopsida</taxon>
        <taxon>Zingiberales</taxon>
        <taxon>Zingiberaceae</taxon>
        <taxon>Zingiber</taxon>
    </lineage>
</organism>
<dbReference type="InterPro" id="IPR016177">
    <property type="entry name" value="DNA-bd_dom_sf"/>
</dbReference>
<evidence type="ECO:0000256" key="1">
    <source>
        <dbReference type="ARBA" id="ARBA00004123"/>
    </source>
</evidence>
<evidence type="ECO:0000256" key="6">
    <source>
        <dbReference type="ARBA" id="ARBA00023242"/>
    </source>
</evidence>
<dbReference type="PANTHER" id="PTHR31985:SF111">
    <property type="entry name" value="ETHYLENE-RESPONSIVE TRANSCRIPTION FACTOR ERF021"/>
    <property type="match status" value="1"/>
</dbReference>
<dbReference type="CDD" id="cd00018">
    <property type="entry name" value="AP2"/>
    <property type="match status" value="1"/>
</dbReference>
<dbReference type="PROSITE" id="PS51032">
    <property type="entry name" value="AP2_ERF"/>
    <property type="match status" value="1"/>
</dbReference>
<dbReference type="PANTHER" id="PTHR31985">
    <property type="entry name" value="ETHYLENE-RESPONSIVE TRANSCRIPTION FACTOR ERF042-RELATED"/>
    <property type="match status" value="1"/>
</dbReference>
<dbReference type="Proteomes" id="UP000734854">
    <property type="component" value="Unassembled WGS sequence"/>
</dbReference>
<evidence type="ECO:0000256" key="2">
    <source>
        <dbReference type="ARBA" id="ARBA00023015"/>
    </source>
</evidence>
<protein>
    <recommendedName>
        <fullName evidence="9">AP2/ERF domain-containing protein</fullName>
    </recommendedName>
</protein>
<dbReference type="AlphaFoldDB" id="A0A8J5F264"/>
<dbReference type="InterPro" id="IPR036955">
    <property type="entry name" value="AP2/ERF_dom_sf"/>
</dbReference>
<dbReference type="InterPro" id="IPR001471">
    <property type="entry name" value="AP2/ERF_dom"/>
</dbReference>
<comment type="caution">
    <text evidence="10">The sequence shown here is derived from an EMBL/GenBank/DDBJ whole genome shotgun (WGS) entry which is preliminary data.</text>
</comment>
<evidence type="ECO:0000256" key="7">
    <source>
        <dbReference type="ARBA" id="ARBA00024343"/>
    </source>
</evidence>